<feature type="domain" description="Fervidolysin-like N-terminal prodomain" evidence="8">
    <location>
        <begin position="202"/>
        <end position="283"/>
    </location>
</feature>
<dbReference type="OrthoDB" id="5405281at2"/>
<feature type="active site" description="Charge relay system" evidence="5">
    <location>
        <position position="385"/>
    </location>
</feature>
<dbReference type="GO" id="GO:0004252">
    <property type="term" value="F:serine-type endopeptidase activity"/>
    <property type="evidence" value="ECO:0007669"/>
    <property type="project" value="UniProtKB-UniRule"/>
</dbReference>
<evidence type="ECO:0000259" key="8">
    <source>
        <dbReference type="Pfam" id="PF22148"/>
    </source>
</evidence>
<dbReference type="Pfam" id="PF22148">
    <property type="entry name" value="Fervidolysin_NPro-like"/>
    <property type="match status" value="1"/>
</dbReference>
<feature type="region of interest" description="Disordered" evidence="6">
    <location>
        <begin position="296"/>
        <end position="317"/>
    </location>
</feature>
<dbReference type="KEGG" id="bvv:BHK69_29235"/>
<feature type="region of interest" description="Disordered" evidence="6">
    <location>
        <begin position="146"/>
        <end position="203"/>
    </location>
</feature>
<dbReference type="Gene3D" id="3.40.50.200">
    <property type="entry name" value="Peptidase S8/S53 domain"/>
    <property type="match status" value="1"/>
</dbReference>
<dbReference type="AlphaFoldDB" id="A0A1D7U9D1"/>
<dbReference type="InterPro" id="IPR015500">
    <property type="entry name" value="Peptidase_S8_subtilisin-rel"/>
</dbReference>
<dbReference type="InterPro" id="IPR050131">
    <property type="entry name" value="Peptidase_S8_subtilisin-like"/>
</dbReference>
<keyword evidence="10" id="KW-1185">Reference proteome</keyword>
<proteinExistence type="inferred from homology"/>
<organism evidence="9 10">
    <name type="scientific">Bosea vaviloviae</name>
    <dbReference type="NCBI Taxonomy" id="1526658"/>
    <lineage>
        <taxon>Bacteria</taxon>
        <taxon>Pseudomonadati</taxon>
        <taxon>Pseudomonadota</taxon>
        <taxon>Alphaproteobacteria</taxon>
        <taxon>Hyphomicrobiales</taxon>
        <taxon>Boseaceae</taxon>
        <taxon>Bosea</taxon>
    </lineage>
</organism>
<dbReference type="InterPro" id="IPR036852">
    <property type="entry name" value="Peptidase_S8/S53_dom_sf"/>
</dbReference>
<accession>A0A1D7U9D1</accession>
<evidence type="ECO:0000256" key="5">
    <source>
        <dbReference type="PROSITE-ProRule" id="PRU01240"/>
    </source>
</evidence>
<dbReference type="InterPro" id="IPR054399">
    <property type="entry name" value="Fervidolysin-like_N_prodom"/>
</dbReference>
<dbReference type="RefSeq" id="WP_069693181.1">
    <property type="nucleotide sequence ID" value="NZ_CP017147.1"/>
</dbReference>
<evidence type="ECO:0000256" key="6">
    <source>
        <dbReference type="SAM" id="MobiDB-lite"/>
    </source>
</evidence>
<dbReference type="Proteomes" id="UP000094969">
    <property type="component" value="Chromosome"/>
</dbReference>
<evidence type="ECO:0000256" key="1">
    <source>
        <dbReference type="ARBA" id="ARBA00011073"/>
    </source>
</evidence>
<dbReference type="Pfam" id="PF00082">
    <property type="entry name" value="Peptidase_S8"/>
    <property type="match status" value="1"/>
</dbReference>
<evidence type="ECO:0000256" key="2">
    <source>
        <dbReference type="ARBA" id="ARBA00022670"/>
    </source>
</evidence>
<dbReference type="CDD" id="cd05561">
    <property type="entry name" value="Peptidases_S8_4"/>
    <property type="match status" value="1"/>
</dbReference>
<name>A0A1D7U9D1_9HYPH</name>
<feature type="active site" description="Charge relay system" evidence="5">
    <location>
        <position position="570"/>
    </location>
</feature>
<dbReference type="InterPro" id="IPR000209">
    <property type="entry name" value="Peptidase_S8/S53_dom"/>
</dbReference>
<feature type="active site" description="Charge relay system" evidence="5">
    <location>
        <position position="415"/>
    </location>
</feature>
<feature type="compositionally biased region" description="Low complexity" evidence="6">
    <location>
        <begin position="303"/>
        <end position="317"/>
    </location>
</feature>
<sequence length="637" mass="66047">MSRFVDRFVSIRAGLRLRHGAALALLLGLIAPVSELGAQTYGGREFNYPATRQGVTRAQPALRSQTAIPTSRESAVPGRTYPGTDAGRAYPGRGGRVETGRPGRPPRYPGRGGGWGPAAAGIGAGIIGGIILDQAARRPVYDPYEPEPVLPRRPRRPVILDGDDLDEPVLRHPRRPAPLRAAAPARRTPPPVQTARPTPGQPPIIVPAASERRFVADEILVELAPNAQADAVLRRHRATLMSSRRFDLAGVTIIRARLNDGRSARTVLSQMAGDARVASAQPNYLYTLQQDALRPEAPKDEAAQAVPEAASAAAEPVASLPKPEDAAPVLAAPPVIASPELPPVVPLASVAPKRELQPQYVAETLHYDAIHKLARGEKIRVAVIDSGADLAHPELQGVLAGSFDAVGGDTTPHAHGTAMAGAIMAQAQLQGVAPAARLLAARAFSGNSAPASANGTTYHILSALDWAAGEGARVVNLSFAGPQDRLLSRSLAGAKTKGMVAVAAAGNGGANAAPLYPGADPNVIAVTATDAQDKPFAQANRGSYIAVAAPGVDVLAAEPEGRYAFSSGTSIAAAHVSGLVALLLEKRPDLDLEGVRKLLMESAIDLGGKGRNPIFGAGRVDAPAALARTLPVSAARP</sequence>
<dbReference type="SUPFAM" id="SSF52743">
    <property type="entry name" value="Subtilisin-like"/>
    <property type="match status" value="1"/>
</dbReference>
<protein>
    <submittedName>
        <fullName evidence="9">Uncharacterized protein</fullName>
    </submittedName>
</protein>
<dbReference type="STRING" id="1526658.BHK69_29235"/>
<evidence type="ECO:0000313" key="10">
    <source>
        <dbReference type="Proteomes" id="UP000094969"/>
    </source>
</evidence>
<gene>
    <name evidence="9" type="ORF">BHK69_29235</name>
</gene>
<keyword evidence="3 5" id="KW-0378">Hydrolase</keyword>
<reference evidence="9 10" key="1">
    <citation type="journal article" date="2015" name="Antonie Van Leeuwenhoek">
        <title>Bosea vaviloviae sp. nov., a new species of slow-growing rhizobia isolated from nodules of the relict species Vavilovia formosa (Stev.) Fed.</title>
        <authorList>
            <person name="Safronova V.I."/>
            <person name="Kuznetsova I.G."/>
            <person name="Sazanova A.L."/>
            <person name="Kimeklis A.K."/>
            <person name="Belimov A.A."/>
            <person name="Andronov E.E."/>
            <person name="Pinaev A.G."/>
            <person name="Chizhevskaya E.P."/>
            <person name="Pukhaev A.R."/>
            <person name="Popov K.P."/>
            <person name="Willems A."/>
            <person name="Tikhonovich I.A."/>
        </authorList>
    </citation>
    <scope>NUCLEOTIDE SEQUENCE [LARGE SCALE GENOMIC DNA]</scope>
    <source>
        <strain evidence="9 10">Vaf18</strain>
    </source>
</reference>
<dbReference type="PANTHER" id="PTHR43806">
    <property type="entry name" value="PEPTIDASE S8"/>
    <property type="match status" value="1"/>
</dbReference>
<dbReference type="PROSITE" id="PS51892">
    <property type="entry name" value="SUBTILASE"/>
    <property type="match status" value="1"/>
</dbReference>
<dbReference type="PRINTS" id="PR00723">
    <property type="entry name" value="SUBTILISIN"/>
</dbReference>
<keyword evidence="4 5" id="KW-0720">Serine protease</keyword>
<dbReference type="GO" id="GO:0006508">
    <property type="term" value="P:proteolysis"/>
    <property type="evidence" value="ECO:0007669"/>
    <property type="project" value="UniProtKB-KW"/>
</dbReference>
<evidence type="ECO:0000256" key="3">
    <source>
        <dbReference type="ARBA" id="ARBA00022801"/>
    </source>
</evidence>
<dbReference type="EMBL" id="CP017147">
    <property type="protein sequence ID" value="AOO83987.1"/>
    <property type="molecule type" value="Genomic_DNA"/>
</dbReference>
<feature type="compositionally biased region" description="Polar residues" evidence="6">
    <location>
        <begin position="62"/>
        <end position="73"/>
    </location>
</feature>
<evidence type="ECO:0000259" key="7">
    <source>
        <dbReference type="Pfam" id="PF00082"/>
    </source>
</evidence>
<evidence type="ECO:0000256" key="4">
    <source>
        <dbReference type="ARBA" id="ARBA00022825"/>
    </source>
</evidence>
<comment type="similarity">
    <text evidence="1 5">Belongs to the peptidase S8 family.</text>
</comment>
<feature type="region of interest" description="Disordered" evidence="6">
    <location>
        <begin position="56"/>
        <end position="112"/>
    </location>
</feature>
<feature type="domain" description="Peptidase S8/S53" evidence="7">
    <location>
        <begin position="376"/>
        <end position="618"/>
    </location>
</feature>
<keyword evidence="2 5" id="KW-0645">Protease</keyword>
<evidence type="ECO:0000313" key="9">
    <source>
        <dbReference type="EMBL" id="AOO83987.1"/>
    </source>
</evidence>
<dbReference type="PANTHER" id="PTHR43806:SF11">
    <property type="entry name" value="CEREVISIN-RELATED"/>
    <property type="match status" value="1"/>
</dbReference>